<organism evidence="2 3">
    <name type="scientific">Fonticella tunisiensis</name>
    <dbReference type="NCBI Taxonomy" id="1096341"/>
    <lineage>
        <taxon>Bacteria</taxon>
        <taxon>Bacillati</taxon>
        <taxon>Bacillota</taxon>
        <taxon>Clostridia</taxon>
        <taxon>Eubacteriales</taxon>
        <taxon>Clostridiaceae</taxon>
        <taxon>Fonticella</taxon>
    </lineage>
</organism>
<dbReference type="Gene3D" id="1.25.40.10">
    <property type="entry name" value="Tetratricopeptide repeat domain"/>
    <property type="match status" value="1"/>
</dbReference>
<dbReference type="InterPro" id="IPR019734">
    <property type="entry name" value="TPR_rpt"/>
</dbReference>
<dbReference type="PROSITE" id="PS50005">
    <property type="entry name" value="TPR"/>
    <property type="match status" value="2"/>
</dbReference>
<proteinExistence type="predicted"/>
<comment type="caution">
    <text evidence="2">The sequence shown here is derived from an EMBL/GenBank/DDBJ whole genome shotgun (WGS) entry which is preliminary data.</text>
</comment>
<reference evidence="2 3" key="1">
    <citation type="submission" date="2019-03" db="EMBL/GenBank/DDBJ databases">
        <title>Genomic Encyclopedia of Type Strains, Phase IV (KMG-IV): sequencing the most valuable type-strain genomes for metagenomic binning, comparative biology and taxonomic classification.</title>
        <authorList>
            <person name="Goeker M."/>
        </authorList>
    </citation>
    <scope>NUCLEOTIDE SEQUENCE [LARGE SCALE GENOMIC DNA]</scope>
    <source>
        <strain evidence="2 3">DSM 24455</strain>
    </source>
</reference>
<evidence type="ECO:0000256" key="1">
    <source>
        <dbReference type="PROSITE-ProRule" id="PRU00339"/>
    </source>
</evidence>
<dbReference type="InterPro" id="IPR011990">
    <property type="entry name" value="TPR-like_helical_dom_sf"/>
</dbReference>
<keyword evidence="1" id="KW-0802">TPR repeat</keyword>
<sequence>MEKNTTTVIAPFKSAYLNKKFKGLNRIFKENNIKSNALIDWTFKILELVDNIDIEWTYENYNIIVANISKKVDLPCEQVHVILKFLFDEKHIDVLDGRLVLTQMGRLFTITDKTIASADMFSYFWENCDWRMLSGLNEGNRLIEPDARIYLSLLFTYNSSERLFKEFNHIEPIEFNINVPLRNITKSKTIKYIVKYILEPIGIVKISEENGDTKFINTKAGQKIFEYYSRDLVDEYNRFMEECWECYDRGNFQQAYDIANSVISVVYNNLEAYNIIGCVYIKRREYEKAKDTFIFALNLMDKDENFYIINEHSDSDIYLSIYYNLGLCYFYMGDFISALQIFKKIRKNVPCSLNNVEELIKSIKKMIIKTPVKNS</sequence>
<keyword evidence="3" id="KW-1185">Reference proteome</keyword>
<protein>
    <submittedName>
        <fullName evidence="2">Tetratricopeptide repeat protein</fullName>
    </submittedName>
</protein>
<dbReference type="AlphaFoldDB" id="A0A4R7KPU4"/>
<dbReference type="SMART" id="SM00028">
    <property type="entry name" value="TPR"/>
    <property type="match status" value="2"/>
</dbReference>
<feature type="repeat" description="TPR" evidence="1">
    <location>
        <begin position="319"/>
        <end position="352"/>
    </location>
</feature>
<dbReference type="SUPFAM" id="SSF48452">
    <property type="entry name" value="TPR-like"/>
    <property type="match status" value="1"/>
</dbReference>
<evidence type="ECO:0000313" key="3">
    <source>
        <dbReference type="Proteomes" id="UP000295325"/>
    </source>
</evidence>
<dbReference type="RefSeq" id="WP_166636365.1">
    <property type="nucleotide sequence ID" value="NZ_SOAZ01000008.1"/>
</dbReference>
<dbReference type="Proteomes" id="UP000295325">
    <property type="component" value="Unassembled WGS sequence"/>
</dbReference>
<dbReference type="Pfam" id="PF13181">
    <property type="entry name" value="TPR_8"/>
    <property type="match status" value="2"/>
</dbReference>
<dbReference type="EMBL" id="SOAZ01000008">
    <property type="protein sequence ID" value="TDT61170.1"/>
    <property type="molecule type" value="Genomic_DNA"/>
</dbReference>
<evidence type="ECO:0000313" key="2">
    <source>
        <dbReference type="EMBL" id="TDT61170.1"/>
    </source>
</evidence>
<feature type="repeat" description="TPR" evidence="1">
    <location>
        <begin position="270"/>
        <end position="303"/>
    </location>
</feature>
<accession>A0A4R7KPU4</accession>
<gene>
    <name evidence="2" type="ORF">EDD71_10868</name>
</gene>
<name>A0A4R7KPU4_9CLOT</name>